<sequence length="88" mass="9734">MLATIPIVFSAPRGLPMMKKNHQLLCLYRLGLVSEVLQNKCVAVYVVKHNNGTPGNVQEKTRSGCGVGSTRVTSISTRRYHNSMNFIT</sequence>
<dbReference type="GeneID" id="36406812"/>
<evidence type="ECO:0000313" key="1">
    <source>
        <dbReference type="EMBL" id="CEG41407.1"/>
    </source>
</evidence>
<evidence type="ECO:0000313" key="2">
    <source>
        <dbReference type="Proteomes" id="UP000054928"/>
    </source>
</evidence>
<proteinExistence type="predicted"/>
<dbReference type="Proteomes" id="UP000054928">
    <property type="component" value="Unassembled WGS sequence"/>
</dbReference>
<reference evidence="2" key="1">
    <citation type="submission" date="2014-09" db="EMBL/GenBank/DDBJ databases">
        <authorList>
            <person name="Sharma Rahul"/>
            <person name="Thines Marco"/>
        </authorList>
    </citation>
    <scope>NUCLEOTIDE SEQUENCE [LARGE SCALE GENOMIC DNA]</scope>
</reference>
<accession>A0A0P1AJA6</accession>
<name>A0A0P1AJA6_PLAHL</name>
<dbReference type="AlphaFoldDB" id="A0A0P1AJA6"/>
<keyword evidence="2" id="KW-1185">Reference proteome</keyword>
<organism evidence="1 2">
    <name type="scientific">Plasmopara halstedii</name>
    <name type="common">Downy mildew of sunflower</name>
    <dbReference type="NCBI Taxonomy" id="4781"/>
    <lineage>
        <taxon>Eukaryota</taxon>
        <taxon>Sar</taxon>
        <taxon>Stramenopiles</taxon>
        <taxon>Oomycota</taxon>
        <taxon>Peronosporomycetes</taxon>
        <taxon>Peronosporales</taxon>
        <taxon>Peronosporaceae</taxon>
        <taxon>Plasmopara</taxon>
    </lineage>
</organism>
<dbReference type="RefSeq" id="XP_024577776.1">
    <property type="nucleotide sequence ID" value="XM_024727173.1"/>
</dbReference>
<dbReference type="EMBL" id="CCYD01000553">
    <property type="protein sequence ID" value="CEG41407.1"/>
    <property type="molecule type" value="Genomic_DNA"/>
</dbReference>
<protein>
    <submittedName>
        <fullName evidence="1">Uncharacterized protein</fullName>
    </submittedName>
</protein>